<evidence type="ECO:0000256" key="4">
    <source>
        <dbReference type="ARBA" id="ARBA00022984"/>
    </source>
</evidence>
<gene>
    <name evidence="10" type="ORF">EV385_3263</name>
</gene>
<dbReference type="GO" id="GO:0071972">
    <property type="term" value="F:peptidoglycan L,D-transpeptidase activity"/>
    <property type="evidence" value="ECO:0007669"/>
    <property type="project" value="TreeGrafter"/>
</dbReference>
<feature type="signal peptide" evidence="8">
    <location>
        <begin position="1"/>
        <end position="21"/>
    </location>
</feature>
<keyword evidence="2" id="KW-0808">Transferase</keyword>
<sequence>MVWRILTSTAAAAVTLTFATACDNGGGTAAAPAPVPSASVAAPTTSTPPSTPSPAASVSVSTPPKPVGKLRRGDKGPEVVALQRRLTELGYWNGKKADGTFGATTQQGVFALQKAAGLGRDGVVGPKTAKALERGVRPTARSKTGHVIEIDKKKQLLLVVQNGAVTGILNTSTGSNQNYEYKDNTYLAHTPSGKFKVYRQIDGWRHGPLGPLYRPKYFNGGIAVHGAYSIPPYPASHGCARVSIPAMDWLWSKDHLAPKTKIWVY</sequence>
<dbReference type="GO" id="GO:0008360">
    <property type="term" value="P:regulation of cell shape"/>
    <property type="evidence" value="ECO:0007669"/>
    <property type="project" value="UniProtKB-UniRule"/>
</dbReference>
<comment type="caution">
    <text evidence="10">The sequence shown here is derived from an EMBL/GenBank/DDBJ whole genome shotgun (WGS) entry which is preliminary data.</text>
</comment>
<dbReference type="PROSITE" id="PS51257">
    <property type="entry name" value="PROKAR_LIPOPROTEIN"/>
    <property type="match status" value="1"/>
</dbReference>
<feature type="chain" id="PRO_5020931270" evidence="8">
    <location>
        <begin position="22"/>
        <end position="265"/>
    </location>
</feature>
<evidence type="ECO:0000256" key="5">
    <source>
        <dbReference type="ARBA" id="ARBA00023316"/>
    </source>
</evidence>
<dbReference type="RefSeq" id="WP_130510203.1">
    <property type="nucleotide sequence ID" value="NZ_SHKY01000001.1"/>
</dbReference>
<organism evidence="10 11">
    <name type="scientific">Krasilnikovia cinnamomea</name>
    <dbReference type="NCBI Taxonomy" id="349313"/>
    <lineage>
        <taxon>Bacteria</taxon>
        <taxon>Bacillati</taxon>
        <taxon>Actinomycetota</taxon>
        <taxon>Actinomycetes</taxon>
        <taxon>Micromonosporales</taxon>
        <taxon>Micromonosporaceae</taxon>
        <taxon>Krasilnikovia</taxon>
    </lineage>
</organism>
<evidence type="ECO:0000256" key="1">
    <source>
        <dbReference type="ARBA" id="ARBA00004752"/>
    </source>
</evidence>
<dbReference type="OrthoDB" id="9810670at2"/>
<dbReference type="UniPathway" id="UPA00219"/>
<dbReference type="SUPFAM" id="SSF141523">
    <property type="entry name" value="L,D-transpeptidase catalytic domain-like"/>
    <property type="match status" value="1"/>
</dbReference>
<dbReference type="InterPro" id="IPR036366">
    <property type="entry name" value="PGBDSf"/>
</dbReference>
<keyword evidence="4 6" id="KW-0573">Peptidoglycan synthesis</keyword>
<dbReference type="InterPro" id="IPR050979">
    <property type="entry name" value="LD-transpeptidase"/>
</dbReference>
<dbReference type="AlphaFoldDB" id="A0A4Q7ZM61"/>
<dbReference type="Pfam" id="PF03734">
    <property type="entry name" value="YkuD"/>
    <property type="match status" value="1"/>
</dbReference>
<dbReference type="CDD" id="cd16913">
    <property type="entry name" value="YkuD_like"/>
    <property type="match status" value="1"/>
</dbReference>
<dbReference type="PANTHER" id="PTHR30582:SF2">
    <property type="entry name" value="L,D-TRANSPEPTIDASE YCIB-RELATED"/>
    <property type="match status" value="1"/>
</dbReference>
<evidence type="ECO:0000259" key="9">
    <source>
        <dbReference type="PROSITE" id="PS52029"/>
    </source>
</evidence>
<dbReference type="GO" id="GO:0005576">
    <property type="term" value="C:extracellular region"/>
    <property type="evidence" value="ECO:0007669"/>
    <property type="project" value="TreeGrafter"/>
</dbReference>
<dbReference type="InterPro" id="IPR038063">
    <property type="entry name" value="Transpep_catalytic_dom"/>
</dbReference>
<dbReference type="GO" id="GO:0016740">
    <property type="term" value="F:transferase activity"/>
    <property type="evidence" value="ECO:0007669"/>
    <property type="project" value="UniProtKB-KW"/>
</dbReference>
<feature type="domain" description="L,D-TPase catalytic" evidence="9">
    <location>
        <begin position="146"/>
        <end position="265"/>
    </location>
</feature>
<evidence type="ECO:0000256" key="7">
    <source>
        <dbReference type="SAM" id="MobiDB-lite"/>
    </source>
</evidence>
<dbReference type="EMBL" id="SHKY01000001">
    <property type="protein sequence ID" value="RZU51435.1"/>
    <property type="molecule type" value="Genomic_DNA"/>
</dbReference>
<feature type="compositionally biased region" description="Low complexity" evidence="7">
    <location>
        <begin position="29"/>
        <end position="62"/>
    </location>
</feature>
<proteinExistence type="predicted"/>
<dbReference type="Gene3D" id="2.40.440.10">
    <property type="entry name" value="L,D-transpeptidase catalytic domain-like"/>
    <property type="match status" value="1"/>
</dbReference>
<evidence type="ECO:0000256" key="2">
    <source>
        <dbReference type="ARBA" id="ARBA00022679"/>
    </source>
</evidence>
<comment type="pathway">
    <text evidence="1 6">Cell wall biogenesis; peptidoglycan biosynthesis.</text>
</comment>
<protein>
    <submittedName>
        <fullName evidence="10">L,D-transpeptidase-like protein</fullName>
    </submittedName>
</protein>
<evidence type="ECO:0000256" key="6">
    <source>
        <dbReference type="PROSITE-ProRule" id="PRU01373"/>
    </source>
</evidence>
<keyword evidence="3 6" id="KW-0133">Cell shape</keyword>
<evidence type="ECO:0000256" key="8">
    <source>
        <dbReference type="SAM" id="SignalP"/>
    </source>
</evidence>
<evidence type="ECO:0000313" key="10">
    <source>
        <dbReference type="EMBL" id="RZU51435.1"/>
    </source>
</evidence>
<dbReference type="PROSITE" id="PS52029">
    <property type="entry name" value="LD_TPASE"/>
    <property type="match status" value="1"/>
</dbReference>
<dbReference type="Proteomes" id="UP000292564">
    <property type="component" value="Unassembled WGS sequence"/>
</dbReference>
<dbReference type="PANTHER" id="PTHR30582">
    <property type="entry name" value="L,D-TRANSPEPTIDASE"/>
    <property type="match status" value="1"/>
</dbReference>
<dbReference type="GO" id="GO:0018104">
    <property type="term" value="P:peptidoglycan-protein cross-linking"/>
    <property type="evidence" value="ECO:0007669"/>
    <property type="project" value="TreeGrafter"/>
</dbReference>
<evidence type="ECO:0000256" key="3">
    <source>
        <dbReference type="ARBA" id="ARBA00022960"/>
    </source>
</evidence>
<dbReference type="InterPro" id="IPR002477">
    <property type="entry name" value="Peptidoglycan-bd-like"/>
</dbReference>
<dbReference type="SUPFAM" id="SSF47090">
    <property type="entry name" value="PGBD-like"/>
    <property type="match status" value="1"/>
</dbReference>
<feature type="active site" description="Proton donor/acceptor" evidence="6">
    <location>
        <position position="225"/>
    </location>
</feature>
<dbReference type="InterPro" id="IPR036365">
    <property type="entry name" value="PGBD-like_sf"/>
</dbReference>
<keyword evidence="8" id="KW-0732">Signal</keyword>
<dbReference type="InterPro" id="IPR005490">
    <property type="entry name" value="LD_TPept_cat_dom"/>
</dbReference>
<dbReference type="Pfam" id="PF01471">
    <property type="entry name" value="PG_binding_1"/>
    <property type="match status" value="1"/>
</dbReference>
<dbReference type="GO" id="GO:0071555">
    <property type="term" value="P:cell wall organization"/>
    <property type="evidence" value="ECO:0007669"/>
    <property type="project" value="UniProtKB-UniRule"/>
</dbReference>
<accession>A0A4Q7ZM61</accession>
<dbReference type="Gene3D" id="1.10.101.10">
    <property type="entry name" value="PGBD-like superfamily/PGBD"/>
    <property type="match status" value="1"/>
</dbReference>
<reference evidence="10 11" key="1">
    <citation type="submission" date="2019-02" db="EMBL/GenBank/DDBJ databases">
        <title>Sequencing the genomes of 1000 actinobacteria strains.</title>
        <authorList>
            <person name="Klenk H.-P."/>
        </authorList>
    </citation>
    <scope>NUCLEOTIDE SEQUENCE [LARGE SCALE GENOMIC DNA]</scope>
    <source>
        <strain evidence="10 11">DSM 45162</strain>
    </source>
</reference>
<keyword evidence="5 6" id="KW-0961">Cell wall biogenesis/degradation</keyword>
<evidence type="ECO:0000313" key="11">
    <source>
        <dbReference type="Proteomes" id="UP000292564"/>
    </source>
</evidence>
<feature type="active site" description="Nucleophile" evidence="6">
    <location>
        <position position="239"/>
    </location>
</feature>
<name>A0A4Q7ZM61_9ACTN</name>
<feature type="region of interest" description="Disordered" evidence="7">
    <location>
        <begin position="27"/>
        <end position="78"/>
    </location>
</feature>
<keyword evidence="11" id="KW-1185">Reference proteome</keyword>